<name>A0A1H9C630_9BACT</name>
<evidence type="ECO:0000313" key="2">
    <source>
        <dbReference type="Proteomes" id="UP000199021"/>
    </source>
</evidence>
<dbReference type="OrthoDB" id="1394868at2"/>
<dbReference type="RefSeq" id="WP_090165905.1">
    <property type="nucleotide sequence ID" value="NZ_FOFB01000004.1"/>
</dbReference>
<proteinExistence type="predicted"/>
<organism evidence="1 2">
    <name type="scientific">Neolewinella agarilytica</name>
    <dbReference type="NCBI Taxonomy" id="478744"/>
    <lineage>
        <taxon>Bacteria</taxon>
        <taxon>Pseudomonadati</taxon>
        <taxon>Bacteroidota</taxon>
        <taxon>Saprospiria</taxon>
        <taxon>Saprospirales</taxon>
        <taxon>Lewinellaceae</taxon>
        <taxon>Neolewinella</taxon>
    </lineage>
</organism>
<reference evidence="2" key="1">
    <citation type="submission" date="2016-10" db="EMBL/GenBank/DDBJ databases">
        <authorList>
            <person name="Varghese N."/>
            <person name="Submissions S."/>
        </authorList>
    </citation>
    <scope>NUCLEOTIDE SEQUENCE [LARGE SCALE GENOMIC DNA]</scope>
    <source>
        <strain evidence="2">DSM 24740</strain>
    </source>
</reference>
<gene>
    <name evidence="1" type="ORF">SAMN05444359_10469</name>
</gene>
<evidence type="ECO:0000313" key="1">
    <source>
        <dbReference type="EMBL" id="SEP96293.1"/>
    </source>
</evidence>
<dbReference type="InParanoid" id="A0A1H9C630"/>
<accession>A0A1H9C630</accession>
<dbReference type="Proteomes" id="UP000199021">
    <property type="component" value="Unassembled WGS sequence"/>
</dbReference>
<keyword evidence="2" id="KW-1185">Reference proteome</keyword>
<dbReference type="EMBL" id="FOFB01000004">
    <property type="protein sequence ID" value="SEP96293.1"/>
    <property type="molecule type" value="Genomic_DNA"/>
</dbReference>
<dbReference type="AlphaFoldDB" id="A0A1H9C630"/>
<protein>
    <submittedName>
        <fullName evidence="1">Uncharacterized protein</fullName>
    </submittedName>
</protein>
<sequence length="391" mass="43635">MISNLTKDNSIRKSILNSLHTGQFNDHYILLAELADLDLSTPTYPGVGHVSDLFKSPYAKSGVVDFDAFIEHYPSFELKLIDEWTKQDVANITPRIPIAYSVSGKPNSNSTYNIIKADGSSSLMDSESKPSTGTIYVGPSERIKVIEKSSDFYSDLQDSGCLNDLVLHHEHSDFIYLTNQEHAKAVTCVNFYNAGVVVDFRDDFPCEDSDRDANELKDHLATFMLSDRNAFDLAFFGERGIFRRTDIEIIATINVITTDGTPIQIEKAMTFHRNDMRSNVLFGSFDLETATVDLEIITWQPDLYQPTMLYQWIEDDADGNEQMVTTPIPVTLPDPSNPDTTISTTVTVENTFSSEDTNLGSSLVEYCDPANGDGTEYNTGTVKFTVNLQDN</sequence>